<dbReference type="OrthoDB" id="8456824at2"/>
<dbReference type="AlphaFoldDB" id="A0A2U2DRJ4"/>
<gene>
    <name evidence="1" type="ORF">DEM27_10665</name>
</gene>
<dbReference type="EMBL" id="QFBC01000004">
    <property type="protein sequence ID" value="PWE55911.1"/>
    <property type="molecule type" value="Genomic_DNA"/>
</dbReference>
<evidence type="ECO:0000313" key="1">
    <source>
        <dbReference type="EMBL" id="PWE55911.1"/>
    </source>
</evidence>
<sequence>MTDTPKNNVTASAFPSQEEIRALAEKALEEMQAKGTTEREAWVSSYENVIMSYRRLALAKQQIADKEALPGYWRPISTAPEHVWIRTKLSTEKGENVCMRIPHKGYEDEWVERGTGISTVTHHSFAAPDRWRPLSQAGGDDA</sequence>
<proteinExistence type="predicted"/>
<accession>A0A2U2DRJ4</accession>
<organism evidence="1 2">
    <name type="scientific">Metarhizobium album</name>
    <dbReference type="NCBI Taxonomy" id="2182425"/>
    <lineage>
        <taxon>Bacteria</taxon>
        <taxon>Pseudomonadati</taxon>
        <taxon>Pseudomonadota</taxon>
        <taxon>Alphaproteobacteria</taxon>
        <taxon>Hyphomicrobiales</taxon>
        <taxon>Rhizobiaceae</taxon>
        <taxon>Metarhizobium</taxon>
    </lineage>
</organism>
<keyword evidence="2" id="KW-1185">Reference proteome</keyword>
<protein>
    <submittedName>
        <fullName evidence="1">Uncharacterized protein</fullName>
    </submittedName>
</protein>
<dbReference type="Proteomes" id="UP000245252">
    <property type="component" value="Unassembled WGS sequence"/>
</dbReference>
<dbReference type="RefSeq" id="WP_109458229.1">
    <property type="nucleotide sequence ID" value="NZ_QFBC01000004.1"/>
</dbReference>
<comment type="caution">
    <text evidence="1">The sequence shown here is derived from an EMBL/GenBank/DDBJ whole genome shotgun (WGS) entry which is preliminary data.</text>
</comment>
<reference evidence="1 2" key="1">
    <citation type="submission" date="2018-05" db="EMBL/GenBank/DDBJ databases">
        <title>The draft genome of strain NS-104.</title>
        <authorList>
            <person name="Hang P."/>
            <person name="Jiang J."/>
        </authorList>
    </citation>
    <scope>NUCLEOTIDE SEQUENCE [LARGE SCALE GENOMIC DNA]</scope>
    <source>
        <strain evidence="1 2">NS-104</strain>
    </source>
</reference>
<name>A0A2U2DRJ4_9HYPH</name>
<evidence type="ECO:0000313" key="2">
    <source>
        <dbReference type="Proteomes" id="UP000245252"/>
    </source>
</evidence>